<dbReference type="SUPFAM" id="SSF57302">
    <property type="entry name" value="Snake toxin-like"/>
    <property type="match status" value="1"/>
</dbReference>
<reference evidence="5" key="1">
    <citation type="submission" date="2022-06" db="EMBL/GenBank/DDBJ databases">
        <authorList>
            <person name="Andreotti S."/>
            <person name="Wyler E."/>
        </authorList>
    </citation>
    <scope>NUCLEOTIDE SEQUENCE</scope>
</reference>
<dbReference type="PANTHER" id="PTHR20914:SF16">
    <property type="entry name" value="RIKEN CDNA 1810065E05 GENE"/>
    <property type="match status" value="1"/>
</dbReference>
<accession>A0AAU9Z0W5</accession>
<gene>
    <name evidence="5" type="primary">LOC691277</name>
    <name evidence="5" type="ORF">PHOROB_LOCUS4402</name>
</gene>
<dbReference type="AlphaFoldDB" id="A0AAU9Z0W5"/>
<dbReference type="InterPro" id="IPR045860">
    <property type="entry name" value="Snake_toxin-like_sf"/>
</dbReference>
<dbReference type="GO" id="GO:0005576">
    <property type="term" value="C:extracellular region"/>
    <property type="evidence" value="ECO:0007669"/>
    <property type="project" value="UniProtKB-SubCell"/>
</dbReference>
<proteinExistence type="predicted"/>
<dbReference type="Gene3D" id="2.10.60.10">
    <property type="entry name" value="CD59"/>
    <property type="match status" value="1"/>
</dbReference>
<feature type="signal peptide" evidence="4">
    <location>
        <begin position="1"/>
        <end position="26"/>
    </location>
</feature>
<evidence type="ECO:0000256" key="1">
    <source>
        <dbReference type="ARBA" id="ARBA00004613"/>
    </source>
</evidence>
<sequence length="236" mass="25427">MAWSYSLKNLLTVFGVTILAVGSVESYQCTVQECQNTSCPGNTNVCTASNGCFNQIQQFDTPFPDQVFKRKNCTGDTDTCSGLEFSATLGEQRRFRYVNRCCTSDQCNKDDLTLSQEPAEPNGIQCVAYYSELDSLHIPTSLKCTGTETKCIVAIGTAKGSSDPLSIVMAGMGCATESACNLKMTILNSIDITTYCLNGLPIFPPGSSVPDSTGLRPTSISTVPILVIFLLLKVLF</sequence>
<keyword evidence="3 4" id="KW-0732">Signal</keyword>
<comment type="caution">
    <text evidence="5">The sequence shown here is derived from an EMBL/GenBank/DDBJ whole genome shotgun (WGS) entry which is preliminary data.</text>
</comment>
<keyword evidence="2" id="KW-0964">Secreted</keyword>
<organism evidence="5 6">
    <name type="scientific">Phodopus roborovskii</name>
    <name type="common">Roborovski's desert hamster</name>
    <name type="synonym">Cricetulus roborovskii</name>
    <dbReference type="NCBI Taxonomy" id="109678"/>
    <lineage>
        <taxon>Eukaryota</taxon>
        <taxon>Metazoa</taxon>
        <taxon>Chordata</taxon>
        <taxon>Craniata</taxon>
        <taxon>Vertebrata</taxon>
        <taxon>Euteleostomi</taxon>
        <taxon>Mammalia</taxon>
        <taxon>Eutheria</taxon>
        <taxon>Euarchontoglires</taxon>
        <taxon>Glires</taxon>
        <taxon>Rodentia</taxon>
        <taxon>Myomorpha</taxon>
        <taxon>Muroidea</taxon>
        <taxon>Cricetidae</taxon>
        <taxon>Cricetinae</taxon>
        <taxon>Phodopus</taxon>
    </lineage>
</organism>
<comment type="subcellular location">
    <subcellularLocation>
        <location evidence="1">Secreted</location>
    </subcellularLocation>
</comment>
<dbReference type="EMBL" id="CALSGD010001391">
    <property type="protein sequence ID" value="CAH6786306.1"/>
    <property type="molecule type" value="Genomic_DNA"/>
</dbReference>
<protein>
    <submittedName>
        <fullName evidence="5">LOC691277 protein</fullName>
    </submittedName>
</protein>
<evidence type="ECO:0000313" key="5">
    <source>
        <dbReference type="EMBL" id="CAH6786306.1"/>
    </source>
</evidence>
<evidence type="ECO:0000256" key="4">
    <source>
        <dbReference type="SAM" id="SignalP"/>
    </source>
</evidence>
<dbReference type="InterPro" id="IPR050918">
    <property type="entry name" value="CNF-like_PLA2_Inhibitor"/>
</dbReference>
<feature type="chain" id="PRO_5043505137" evidence="4">
    <location>
        <begin position="27"/>
        <end position="236"/>
    </location>
</feature>
<evidence type="ECO:0000256" key="2">
    <source>
        <dbReference type="ARBA" id="ARBA00022525"/>
    </source>
</evidence>
<name>A0AAU9Z0W5_PHORO</name>
<evidence type="ECO:0000313" key="6">
    <source>
        <dbReference type="Proteomes" id="UP001152836"/>
    </source>
</evidence>
<keyword evidence="6" id="KW-1185">Reference proteome</keyword>
<dbReference type="PANTHER" id="PTHR20914">
    <property type="entry name" value="LY6/PLAUR DOMAIN-CONTAINING PROTEIN 8"/>
    <property type="match status" value="1"/>
</dbReference>
<evidence type="ECO:0000256" key="3">
    <source>
        <dbReference type="ARBA" id="ARBA00022729"/>
    </source>
</evidence>
<dbReference type="Proteomes" id="UP001152836">
    <property type="component" value="Unassembled WGS sequence"/>
</dbReference>